<organism evidence="2 3">
    <name type="scientific">Marasmius tenuissimus</name>
    <dbReference type="NCBI Taxonomy" id="585030"/>
    <lineage>
        <taxon>Eukaryota</taxon>
        <taxon>Fungi</taxon>
        <taxon>Dikarya</taxon>
        <taxon>Basidiomycota</taxon>
        <taxon>Agaricomycotina</taxon>
        <taxon>Agaricomycetes</taxon>
        <taxon>Agaricomycetidae</taxon>
        <taxon>Agaricales</taxon>
        <taxon>Marasmiineae</taxon>
        <taxon>Marasmiaceae</taxon>
        <taxon>Marasmius</taxon>
    </lineage>
</organism>
<feature type="transmembrane region" description="Helical" evidence="1">
    <location>
        <begin position="37"/>
        <end position="55"/>
    </location>
</feature>
<evidence type="ECO:0000313" key="2">
    <source>
        <dbReference type="EMBL" id="KAL0060568.1"/>
    </source>
</evidence>
<keyword evidence="3" id="KW-1185">Reference proteome</keyword>
<dbReference type="EMBL" id="JBBXMP010000169">
    <property type="protein sequence ID" value="KAL0060568.1"/>
    <property type="molecule type" value="Genomic_DNA"/>
</dbReference>
<comment type="caution">
    <text evidence="2">The sequence shown here is derived from an EMBL/GenBank/DDBJ whole genome shotgun (WGS) entry which is preliminary data.</text>
</comment>
<keyword evidence="1" id="KW-0472">Membrane</keyword>
<feature type="transmembrane region" description="Helical" evidence="1">
    <location>
        <begin position="67"/>
        <end position="89"/>
    </location>
</feature>
<gene>
    <name evidence="2" type="ORF">AAF712_012626</name>
</gene>
<proteinExistence type="predicted"/>
<dbReference type="Proteomes" id="UP001437256">
    <property type="component" value="Unassembled WGS sequence"/>
</dbReference>
<keyword evidence="1" id="KW-1133">Transmembrane helix</keyword>
<evidence type="ECO:0000256" key="1">
    <source>
        <dbReference type="SAM" id="Phobius"/>
    </source>
</evidence>
<evidence type="ECO:0000313" key="3">
    <source>
        <dbReference type="Proteomes" id="UP001437256"/>
    </source>
</evidence>
<protein>
    <submittedName>
        <fullName evidence="2">Uncharacterized protein</fullName>
    </submittedName>
</protein>
<reference evidence="2 3" key="1">
    <citation type="submission" date="2024-05" db="EMBL/GenBank/DDBJ databases">
        <title>A draft genome resource for the thread blight pathogen Marasmius tenuissimus strain MS-2.</title>
        <authorList>
            <person name="Yulfo-Soto G.E."/>
            <person name="Baruah I.K."/>
            <person name="Amoako-Attah I."/>
            <person name="Bukari Y."/>
            <person name="Meinhardt L.W."/>
            <person name="Bailey B.A."/>
            <person name="Cohen S.P."/>
        </authorList>
    </citation>
    <scope>NUCLEOTIDE SEQUENCE [LARGE SCALE GENOMIC DNA]</scope>
    <source>
        <strain evidence="2 3">MS-2</strain>
    </source>
</reference>
<accession>A0ABR2ZGY0</accession>
<sequence length="149" mass="16524">MSLTEESILLTSFCAQQPTVCFFQDLMLLLAAPGVSLFLYGIYIVLLAMCTSIVLKNWQRRSNIRCLLMAMFFILASTSILVNTANVLLSTYAARLIVNFPYISKQTNTTLPVPIMGFGSEENGYSDIGYKNNGIANFDPFGRDDLSPL</sequence>
<name>A0ABR2ZGY0_9AGAR</name>
<keyword evidence="1" id="KW-0812">Transmembrane</keyword>